<dbReference type="Gene3D" id="3.20.80.10">
    <property type="entry name" value="Regulatory factor, effector binding domain"/>
    <property type="match status" value="1"/>
</dbReference>
<dbReference type="RefSeq" id="WP_075865379.1">
    <property type="nucleotide sequence ID" value="NZ_BDJL01000035.1"/>
</dbReference>
<dbReference type="PANTHER" id="PTHR36444">
    <property type="entry name" value="TRANSCRIPTIONAL REGULATOR PROTEIN YOBU-RELATED"/>
    <property type="match status" value="1"/>
</dbReference>
<protein>
    <submittedName>
        <fullName evidence="2">AraC family transcriptional regulator</fullName>
    </submittedName>
</protein>
<dbReference type="InterPro" id="IPR053182">
    <property type="entry name" value="YobU-like_regulator"/>
</dbReference>
<dbReference type="Proteomes" id="UP000187338">
    <property type="component" value="Unassembled WGS sequence"/>
</dbReference>
<dbReference type="InterPro" id="IPR011256">
    <property type="entry name" value="Reg_factor_effector_dom_sf"/>
</dbReference>
<name>A0A1L8D202_9THEO</name>
<dbReference type="EMBL" id="BDJL01000035">
    <property type="protein sequence ID" value="GAV25216.1"/>
    <property type="molecule type" value="Genomic_DNA"/>
</dbReference>
<feature type="domain" description="AraC effector-binding" evidence="1">
    <location>
        <begin position="1"/>
        <end position="154"/>
    </location>
</feature>
<evidence type="ECO:0000313" key="3">
    <source>
        <dbReference type="Proteomes" id="UP000187338"/>
    </source>
</evidence>
<proteinExistence type="predicted"/>
<organism evidence="2 3">
    <name type="scientific">Carboxydothermus islandicus</name>
    <dbReference type="NCBI Taxonomy" id="661089"/>
    <lineage>
        <taxon>Bacteria</taxon>
        <taxon>Bacillati</taxon>
        <taxon>Bacillota</taxon>
        <taxon>Clostridia</taxon>
        <taxon>Thermoanaerobacterales</taxon>
        <taxon>Thermoanaerobacteraceae</taxon>
        <taxon>Carboxydothermus</taxon>
    </lineage>
</organism>
<dbReference type="SUPFAM" id="SSF55136">
    <property type="entry name" value="Probable bacterial effector-binding domain"/>
    <property type="match status" value="1"/>
</dbReference>
<dbReference type="InterPro" id="IPR029441">
    <property type="entry name" value="Cass2"/>
</dbReference>
<evidence type="ECO:0000259" key="1">
    <source>
        <dbReference type="SMART" id="SM00871"/>
    </source>
</evidence>
<dbReference type="Pfam" id="PF14526">
    <property type="entry name" value="Cass2"/>
    <property type="match status" value="1"/>
</dbReference>
<dbReference type="SMART" id="SM00871">
    <property type="entry name" value="AraC_E_bind"/>
    <property type="match status" value="1"/>
</dbReference>
<reference evidence="3" key="1">
    <citation type="submission" date="2016-12" db="EMBL/GenBank/DDBJ databases">
        <title>Draft Genome Sequences od Carboxydothermus pertinax and islandicus, Hydrogenogenic Carboxydotrophic Bacteria.</title>
        <authorList>
            <person name="Fukuyama Y."/>
            <person name="Ohmae K."/>
            <person name="Yoneda Y."/>
            <person name="Yoshida T."/>
            <person name="Sako Y."/>
        </authorList>
    </citation>
    <scope>NUCLEOTIDE SEQUENCE [LARGE SCALE GENOMIC DNA]</scope>
    <source>
        <strain evidence="3">SET</strain>
    </source>
</reference>
<dbReference type="PANTHER" id="PTHR36444:SF2">
    <property type="entry name" value="TRANSCRIPTIONAL REGULATOR PROTEIN YOBU-RELATED"/>
    <property type="match status" value="1"/>
</dbReference>
<dbReference type="STRING" id="661089.ciss_11490"/>
<comment type="caution">
    <text evidence="2">The sequence shown here is derived from an EMBL/GenBank/DDBJ whole genome shotgun (WGS) entry which is preliminary data.</text>
</comment>
<dbReference type="AlphaFoldDB" id="A0A1L8D202"/>
<sequence length="154" mass="18083">MKPEIIFKPGFFLVGMKYEGRNEKGEISELWKKFSEKIFEIKNRVNEKECIGLSIYSEKFFATGEFLYLAAVEVTKIEEVPEEMVAVEVDPARYAVFTLPADPDKLPKLIHDIYCRYLKEEGLKPVGNYDFELYNERYPPNQKDSKIYFFVPVE</sequence>
<evidence type="ECO:0000313" key="2">
    <source>
        <dbReference type="EMBL" id="GAV25216.1"/>
    </source>
</evidence>
<dbReference type="OrthoDB" id="45544at2"/>
<gene>
    <name evidence="2" type="ORF">ciss_11490</name>
</gene>
<accession>A0A1L8D202</accession>
<dbReference type="InterPro" id="IPR010499">
    <property type="entry name" value="AraC_E-bd"/>
</dbReference>
<keyword evidence="3" id="KW-1185">Reference proteome</keyword>